<dbReference type="EMBL" id="LUGG01000006">
    <property type="protein sequence ID" value="OBZ74030.1"/>
    <property type="molecule type" value="Genomic_DNA"/>
</dbReference>
<name>A0A1C7MAT0_GRIFR</name>
<gene>
    <name evidence="1" type="ORF">A0H81_06288</name>
</gene>
<evidence type="ECO:0000313" key="2">
    <source>
        <dbReference type="Proteomes" id="UP000092993"/>
    </source>
</evidence>
<organism evidence="1 2">
    <name type="scientific">Grifola frondosa</name>
    <name type="common">Maitake</name>
    <name type="synonym">Polyporus frondosus</name>
    <dbReference type="NCBI Taxonomy" id="5627"/>
    <lineage>
        <taxon>Eukaryota</taxon>
        <taxon>Fungi</taxon>
        <taxon>Dikarya</taxon>
        <taxon>Basidiomycota</taxon>
        <taxon>Agaricomycotina</taxon>
        <taxon>Agaricomycetes</taxon>
        <taxon>Polyporales</taxon>
        <taxon>Grifolaceae</taxon>
        <taxon>Grifola</taxon>
    </lineage>
</organism>
<reference evidence="1 2" key="1">
    <citation type="submission" date="2016-03" db="EMBL/GenBank/DDBJ databases">
        <title>Whole genome sequencing of Grifola frondosa 9006-11.</title>
        <authorList>
            <person name="Min B."/>
            <person name="Park H."/>
            <person name="Kim J.-G."/>
            <person name="Cho H."/>
            <person name="Oh Y.-L."/>
            <person name="Kong W.-S."/>
            <person name="Choi I.-G."/>
        </authorList>
    </citation>
    <scope>NUCLEOTIDE SEQUENCE [LARGE SCALE GENOMIC DNA]</scope>
    <source>
        <strain evidence="1 2">9006-11</strain>
    </source>
</reference>
<keyword evidence="2" id="KW-1185">Reference proteome</keyword>
<comment type="caution">
    <text evidence="1">The sequence shown here is derived from an EMBL/GenBank/DDBJ whole genome shotgun (WGS) entry which is preliminary data.</text>
</comment>
<proteinExistence type="predicted"/>
<dbReference type="Proteomes" id="UP000092993">
    <property type="component" value="Unassembled WGS sequence"/>
</dbReference>
<sequence length="134" mass="14749">MQPYSAQQTTSVGEQREQLQFDMHGKWALLEPDSTALSSVTSLGLVEEAAKTAGIQCELELSEAFISRVNEANKIFAWHVLLPVDSKGDLNDPSNNKVDVDGITAHQDAVVKAGVLHRDRPHRNMAIHVITHPQ</sequence>
<evidence type="ECO:0000313" key="1">
    <source>
        <dbReference type="EMBL" id="OBZ74030.1"/>
    </source>
</evidence>
<accession>A0A1C7MAT0</accession>
<dbReference type="AlphaFoldDB" id="A0A1C7MAT0"/>
<protein>
    <submittedName>
        <fullName evidence="1">Uncharacterized protein</fullName>
    </submittedName>
</protein>